<dbReference type="SFLD" id="SFLDS00019">
    <property type="entry name" value="Glutathione_Transferase_(cytos"/>
    <property type="match status" value="1"/>
</dbReference>
<dbReference type="SUPFAM" id="SSF52833">
    <property type="entry name" value="Thioredoxin-like"/>
    <property type="match status" value="1"/>
</dbReference>
<evidence type="ECO:0000313" key="7">
    <source>
        <dbReference type="Proteomes" id="UP000198654"/>
    </source>
</evidence>
<comment type="similarity">
    <text evidence="1 3">Belongs to the GST superfamily.</text>
</comment>
<organism evidence="6 7">
    <name type="scientific">Modicisalibacter muralis</name>
    <dbReference type="NCBI Taxonomy" id="119000"/>
    <lineage>
        <taxon>Bacteria</taxon>
        <taxon>Pseudomonadati</taxon>
        <taxon>Pseudomonadota</taxon>
        <taxon>Gammaproteobacteria</taxon>
        <taxon>Oceanospirillales</taxon>
        <taxon>Halomonadaceae</taxon>
        <taxon>Modicisalibacter</taxon>
    </lineage>
</organism>
<dbReference type="STRING" id="119000.SAMN05661010_03257"/>
<dbReference type="GO" id="GO:0016740">
    <property type="term" value="F:transferase activity"/>
    <property type="evidence" value="ECO:0007669"/>
    <property type="project" value="UniProtKB-KW"/>
</dbReference>
<dbReference type="FunFam" id="3.40.30.10:FF:000039">
    <property type="entry name" value="Glutathione S-transferase domain"/>
    <property type="match status" value="1"/>
</dbReference>
<evidence type="ECO:0000256" key="1">
    <source>
        <dbReference type="ARBA" id="ARBA00007409"/>
    </source>
</evidence>
<keyword evidence="2 6" id="KW-0808">Transferase</keyword>
<dbReference type="InterPro" id="IPR004046">
    <property type="entry name" value="GST_C"/>
</dbReference>
<dbReference type="EMBL" id="FNGI01000011">
    <property type="protein sequence ID" value="SDM07170.1"/>
    <property type="molecule type" value="Genomic_DNA"/>
</dbReference>
<name>A0A1G9Q897_9GAMM</name>
<dbReference type="Gene3D" id="3.40.30.10">
    <property type="entry name" value="Glutaredoxin"/>
    <property type="match status" value="1"/>
</dbReference>
<dbReference type="Pfam" id="PF00043">
    <property type="entry name" value="GST_C"/>
    <property type="match status" value="1"/>
</dbReference>
<protein>
    <submittedName>
        <fullName evidence="6">Glutathione S-transferase</fullName>
    </submittedName>
</protein>
<dbReference type="SFLD" id="SFLDG01150">
    <property type="entry name" value="Main.1:_Beta-like"/>
    <property type="match status" value="1"/>
</dbReference>
<dbReference type="SFLD" id="SFLDG00358">
    <property type="entry name" value="Main_(cytGST)"/>
    <property type="match status" value="1"/>
</dbReference>
<dbReference type="PANTHER" id="PTHR44051:SF19">
    <property type="entry name" value="DISULFIDE-BOND OXIDOREDUCTASE YFCG"/>
    <property type="match status" value="1"/>
</dbReference>
<dbReference type="InterPro" id="IPR036249">
    <property type="entry name" value="Thioredoxin-like_sf"/>
</dbReference>
<dbReference type="Pfam" id="PF02798">
    <property type="entry name" value="GST_N"/>
    <property type="match status" value="1"/>
</dbReference>
<feature type="domain" description="GST N-terminal" evidence="4">
    <location>
        <begin position="1"/>
        <end position="80"/>
    </location>
</feature>
<gene>
    <name evidence="6" type="ORF">SAMN05661010_03257</name>
</gene>
<dbReference type="CDD" id="cd03047">
    <property type="entry name" value="GST_N_2"/>
    <property type="match status" value="1"/>
</dbReference>
<dbReference type="PANTHER" id="PTHR44051">
    <property type="entry name" value="GLUTATHIONE S-TRANSFERASE-RELATED"/>
    <property type="match status" value="1"/>
</dbReference>
<evidence type="ECO:0000256" key="3">
    <source>
        <dbReference type="RuleBase" id="RU003494"/>
    </source>
</evidence>
<evidence type="ECO:0000259" key="5">
    <source>
        <dbReference type="PROSITE" id="PS50405"/>
    </source>
</evidence>
<dbReference type="OrthoDB" id="5958450at2"/>
<dbReference type="Proteomes" id="UP000198654">
    <property type="component" value="Unassembled WGS sequence"/>
</dbReference>
<sequence>MKIWGRTNSVNVKKVLWCAEELGVDYERIEAGGKFGLVDEADYRRMNPNGLVPCIEDDGLILWESNAIVRYLCAKHGQGTLYADDPAQRAAADKWMDWTTSTLAAPFRAVFWNLVRTPAGQRDEAAIAKGLEECSALLPRVDQALADRPYLSGDQFGMGDIPLGCYAYGWFEMPIEHPKLPNLEAWYRRLAERPAYRQHVMIPLT</sequence>
<dbReference type="InterPro" id="IPR040079">
    <property type="entry name" value="Glutathione_S-Trfase"/>
</dbReference>
<dbReference type="InterPro" id="IPR010987">
    <property type="entry name" value="Glutathione-S-Trfase_C-like"/>
</dbReference>
<dbReference type="CDD" id="cd03180">
    <property type="entry name" value="GST_C_2"/>
    <property type="match status" value="1"/>
</dbReference>
<dbReference type="SUPFAM" id="SSF47616">
    <property type="entry name" value="GST C-terminal domain-like"/>
    <property type="match status" value="1"/>
</dbReference>
<proteinExistence type="inferred from homology"/>
<evidence type="ECO:0000259" key="4">
    <source>
        <dbReference type="PROSITE" id="PS50404"/>
    </source>
</evidence>
<evidence type="ECO:0000256" key="2">
    <source>
        <dbReference type="ARBA" id="ARBA00022679"/>
    </source>
</evidence>
<reference evidence="6 7" key="1">
    <citation type="submission" date="2016-10" db="EMBL/GenBank/DDBJ databases">
        <authorList>
            <person name="de Groot N.N."/>
        </authorList>
    </citation>
    <scope>NUCLEOTIDE SEQUENCE [LARGE SCALE GENOMIC DNA]</scope>
    <source>
        <strain evidence="6 7">DSM 14789</strain>
    </source>
</reference>
<dbReference type="PROSITE" id="PS50404">
    <property type="entry name" value="GST_NTER"/>
    <property type="match status" value="1"/>
</dbReference>
<feature type="domain" description="GST C-terminal" evidence="5">
    <location>
        <begin position="85"/>
        <end position="205"/>
    </location>
</feature>
<keyword evidence="7" id="KW-1185">Reference proteome</keyword>
<dbReference type="PROSITE" id="PS50405">
    <property type="entry name" value="GST_CTER"/>
    <property type="match status" value="1"/>
</dbReference>
<dbReference type="InterPro" id="IPR004045">
    <property type="entry name" value="Glutathione_S-Trfase_N"/>
</dbReference>
<dbReference type="RefSeq" id="WP_089730334.1">
    <property type="nucleotide sequence ID" value="NZ_FNGI01000011.1"/>
</dbReference>
<evidence type="ECO:0000313" key="6">
    <source>
        <dbReference type="EMBL" id="SDM07170.1"/>
    </source>
</evidence>
<dbReference type="Gene3D" id="1.20.1050.10">
    <property type="match status" value="1"/>
</dbReference>
<accession>A0A1G9Q897</accession>
<dbReference type="AlphaFoldDB" id="A0A1G9Q897"/>
<dbReference type="InterPro" id="IPR036282">
    <property type="entry name" value="Glutathione-S-Trfase_C_sf"/>
</dbReference>